<proteinExistence type="inferred from homology"/>
<feature type="chain" id="PRO_5040300254" description="CN hydrolase domain-containing protein" evidence="3">
    <location>
        <begin position="19"/>
        <end position="529"/>
    </location>
</feature>
<dbReference type="EMBL" id="CAKOFQ010006710">
    <property type="protein sequence ID" value="CAH1963774.1"/>
    <property type="molecule type" value="Genomic_DNA"/>
</dbReference>
<dbReference type="SUPFAM" id="SSF56317">
    <property type="entry name" value="Carbon-nitrogen hydrolase"/>
    <property type="match status" value="1"/>
</dbReference>
<evidence type="ECO:0000259" key="4">
    <source>
        <dbReference type="PROSITE" id="PS50263"/>
    </source>
</evidence>
<feature type="signal peptide" evidence="3">
    <location>
        <begin position="1"/>
        <end position="18"/>
    </location>
</feature>
<sequence>MINCFCFVLISVLKTALSADDYYVAAVVEMPSTFVNVMKGEKRGPPIQEYIKLINSIDTELDIIVFPEAILDDGGPTPVPAPSTDYLLCNSTSSKYKDYLKELSCAALNKKVTVVVNVLELVNCKNPPPDEHCTRHNEKLQSVVHNTDVVFDQNGQVVARYRKWNLAGEDTLSILRSPEVVTFETKNGDTFGIFTCFDILFGTPALNLSKNLHVKSIVYPTYWFSDLPYLTALSTQQMWAQENNVTLLSAGGNSYNTGTGGSGIFLGEKGALVQMIIPSSGNAKMLLQKVPRSPSSDGVIVNNIDPDEVIDSLAAEMDDFKLNIDPTVYEHTSVPLNLNKTTVIEEICHGESACCKFTINFTVNSELMNLGKNTYTYHIAVFNGVRKFPGVRDVGVESCGIIACLNYSSTSCGQRFPKYSNVTWPITFNSIKVVGSFTNVVHKIQYPSSVLSSLRAISPLKTSWKKEVKVNMVERTHALVKPQSRILTFGIFGRDFSKDDAPHSYSSADLARFAGILLAIAMASFVKTF</sequence>
<feature type="domain" description="CN hydrolase" evidence="4">
    <location>
        <begin position="23"/>
        <end position="306"/>
    </location>
</feature>
<protein>
    <recommendedName>
        <fullName evidence="4">CN hydrolase domain-containing protein</fullName>
    </recommendedName>
</protein>
<dbReference type="PANTHER" id="PTHR10609:SF14">
    <property type="entry name" value="BIOTINIDASE"/>
    <property type="match status" value="1"/>
</dbReference>
<evidence type="ECO:0000256" key="2">
    <source>
        <dbReference type="ARBA" id="ARBA00022801"/>
    </source>
</evidence>
<dbReference type="Proteomes" id="UP001152888">
    <property type="component" value="Unassembled WGS sequence"/>
</dbReference>
<dbReference type="GO" id="GO:0016787">
    <property type="term" value="F:hydrolase activity"/>
    <property type="evidence" value="ECO:0007669"/>
    <property type="project" value="UniProtKB-KW"/>
</dbReference>
<dbReference type="AlphaFoldDB" id="A0A9P0K090"/>
<evidence type="ECO:0000313" key="5">
    <source>
        <dbReference type="EMBL" id="CAH1963774.1"/>
    </source>
</evidence>
<comment type="similarity">
    <text evidence="1">Belongs to the carbon-nitrogen hydrolase superfamily. BTD/VNN family.</text>
</comment>
<dbReference type="InterPro" id="IPR003010">
    <property type="entry name" value="C-N_Hydrolase"/>
</dbReference>
<dbReference type="Pfam" id="PF19018">
    <property type="entry name" value="Vanin_C"/>
    <property type="match status" value="1"/>
</dbReference>
<dbReference type="InterPro" id="IPR036526">
    <property type="entry name" value="C-N_Hydrolase_sf"/>
</dbReference>
<comment type="caution">
    <text evidence="5">The sequence shown here is derived from an EMBL/GenBank/DDBJ whole genome shotgun (WGS) entry which is preliminary data.</text>
</comment>
<name>A0A9P0K090_ACAOB</name>
<organism evidence="5 6">
    <name type="scientific">Acanthoscelides obtectus</name>
    <name type="common">Bean weevil</name>
    <name type="synonym">Bruchus obtectus</name>
    <dbReference type="NCBI Taxonomy" id="200917"/>
    <lineage>
        <taxon>Eukaryota</taxon>
        <taxon>Metazoa</taxon>
        <taxon>Ecdysozoa</taxon>
        <taxon>Arthropoda</taxon>
        <taxon>Hexapoda</taxon>
        <taxon>Insecta</taxon>
        <taxon>Pterygota</taxon>
        <taxon>Neoptera</taxon>
        <taxon>Endopterygota</taxon>
        <taxon>Coleoptera</taxon>
        <taxon>Polyphaga</taxon>
        <taxon>Cucujiformia</taxon>
        <taxon>Chrysomeloidea</taxon>
        <taxon>Chrysomelidae</taxon>
        <taxon>Bruchinae</taxon>
        <taxon>Bruchini</taxon>
        <taxon>Acanthoscelides</taxon>
    </lineage>
</organism>
<keyword evidence="3" id="KW-0732">Signal</keyword>
<accession>A0A9P0K090</accession>
<keyword evidence="2" id="KW-0378">Hydrolase</keyword>
<evidence type="ECO:0000256" key="1">
    <source>
        <dbReference type="ARBA" id="ARBA00008225"/>
    </source>
</evidence>
<gene>
    <name evidence="5" type="ORF">ACAOBT_LOCUS5398</name>
</gene>
<dbReference type="InterPro" id="IPR043957">
    <property type="entry name" value="Vanin_C"/>
</dbReference>
<dbReference type="Pfam" id="PF00795">
    <property type="entry name" value="CN_hydrolase"/>
    <property type="match status" value="1"/>
</dbReference>
<reference evidence="5" key="1">
    <citation type="submission" date="2022-03" db="EMBL/GenBank/DDBJ databases">
        <authorList>
            <person name="Sayadi A."/>
        </authorList>
    </citation>
    <scope>NUCLEOTIDE SEQUENCE</scope>
</reference>
<dbReference type="PANTHER" id="PTHR10609">
    <property type="entry name" value="BIOTINIDASE-RELATED"/>
    <property type="match status" value="1"/>
</dbReference>
<dbReference type="OrthoDB" id="10250282at2759"/>
<keyword evidence="6" id="KW-1185">Reference proteome</keyword>
<dbReference type="PROSITE" id="PS50263">
    <property type="entry name" value="CN_HYDROLASE"/>
    <property type="match status" value="1"/>
</dbReference>
<dbReference type="Gene3D" id="3.60.110.10">
    <property type="entry name" value="Carbon-nitrogen hydrolase"/>
    <property type="match status" value="1"/>
</dbReference>
<evidence type="ECO:0000256" key="3">
    <source>
        <dbReference type="SAM" id="SignalP"/>
    </source>
</evidence>
<dbReference type="InterPro" id="IPR040154">
    <property type="entry name" value="Biotinidase/VNN"/>
</dbReference>
<evidence type="ECO:0000313" key="6">
    <source>
        <dbReference type="Proteomes" id="UP001152888"/>
    </source>
</evidence>